<dbReference type="PRINTS" id="PR00866">
    <property type="entry name" value="RNADNAPOLMS"/>
</dbReference>
<accession>A0ABM7QXF8</accession>
<keyword evidence="5 6" id="KW-0695">RNA-directed DNA polymerase</keyword>
<dbReference type="CDD" id="cd03487">
    <property type="entry name" value="RT_Bac_retron_II"/>
    <property type="match status" value="1"/>
</dbReference>
<organism evidence="6 7">
    <name type="scientific">Stenotrophomonas pavanii</name>
    <dbReference type="NCBI Taxonomy" id="487698"/>
    <lineage>
        <taxon>Bacteria</taxon>
        <taxon>Pseudomonadati</taxon>
        <taxon>Pseudomonadota</taxon>
        <taxon>Gammaproteobacteria</taxon>
        <taxon>Lysobacterales</taxon>
        <taxon>Lysobacteraceae</taxon>
        <taxon>Stenotrophomonas</taxon>
    </lineage>
</organism>
<name>A0ABM7QXF8_9GAMM</name>
<gene>
    <name evidence="6" type="ORF">STNY_R03380</name>
</gene>
<dbReference type="Proteomes" id="UP000825066">
    <property type="component" value="Chromosome"/>
</dbReference>
<dbReference type="InterPro" id="IPR043502">
    <property type="entry name" value="DNA/RNA_pol_sf"/>
</dbReference>
<dbReference type="InterPro" id="IPR000123">
    <property type="entry name" value="Reverse_transcriptase_msDNA"/>
</dbReference>
<dbReference type="RefSeq" id="WP_130768703.1">
    <property type="nucleotide sequence ID" value="NZ_AP024684.1"/>
</dbReference>
<evidence type="ECO:0000256" key="2">
    <source>
        <dbReference type="ARBA" id="ARBA00022695"/>
    </source>
</evidence>
<evidence type="ECO:0000256" key="4">
    <source>
        <dbReference type="ARBA" id="ARBA00022842"/>
    </source>
</evidence>
<evidence type="ECO:0000256" key="5">
    <source>
        <dbReference type="ARBA" id="ARBA00022918"/>
    </source>
</evidence>
<evidence type="ECO:0000256" key="3">
    <source>
        <dbReference type="ARBA" id="ARBA00022723"/>
    </source>
</evidence>
<keyword evidence="7" id="KW-1185">Reference proteome</keyword>
<keyword evidence="1" id="KW-0808">Transferase</keyword>
<dbReference type="EMBL" id="AP024684">
    <property type="protein sequence ID" value="BCX42190.1"/>
    <property type="molecule type" value="Genomic_DNA"/>
</dbReference>
<sequence>MSQLQPPPRYRHNPIHSVAALSRVLGYSVETLKHVAGTSSSRYRLAKPILKEDGSFRRPFDALYPLKDIQIRIKQRILTAVIFPAYLTGSLKGQDQVRNAKLHQGASITVCEDIKSFFPSTTSEVIFDIWRGFFGFSEDVSNLLTLLTTKDDLLPQGAVTSSHLANLVFWRREHALYLGLASQGVRYSRYVDDITLSSRLPVTHDDLARHISLVYGMIRSTGHRAHRGKQEIQRAHRGMRATKLLVNRRAALGTAERQATRAAVFALERSFAVTGGVLCPALIKELNSVSGRVSRLARLHANEGQALRARLTKLRNEVGKSHRVRNDFSQVEVIGVEPAPPETGEGMQ</sequence>
<evidence type="ECO:0000313" key="6">
    <source>
        <dbReference type="EMBL" id="BCX42190.1"/>
    </source>
</evidence>
<reference evidence="6 7" key="1">
    <citation type="submission" date="2021-05" db="EMBL/GenBank/DDBJ databases">
        <title>Complete Genome Sequence of Stenotrophomonas pavanii strain Y.</title>
        <authorList>
            <person name="Dohra H."/>
            <person name="Mohad Din A.R.J."/>
            <person name="Suzuki K."/>
            <person name="Fatma A."/>
            <person name="Honjyo M."/>
            <person name="Nishimura T."/>
            <person name="Moriuch R."/>
            <person name="Masuda K."/>
            <person name="Minoura A."/>
            <person name="Tashiro Y."/>
            <person name="Futamata H."/>
        </authorList>
    </citation>
    <scope>NUCLEOTIDE SEQUENCE [LARGE SCALE GENOMIC DNA]</scope>
    <source>
        <strain evidence="7">Y</strain>
    </source>
</reference>
<dbReference type="SUPFAM" id="SSF56672">
    <property type="entry name" value="DNA/RNA polymerases"/>
    <property type="match status" value="1"/>
</dbReference>
<evidence type="ECO:0000313" key="7">
    <source>
        <dbReference type="Proteomes" id="UP000825066"/>
    </source>
</evidence>
<evidence type="ECO:0000256" key="1">
    <source>
        <dbReference type="ARBA" id="ARBA00022679"/>
    </source>
</evidence>
<keyword evidence="3" id="KW-0479">Metal-binding</keyword>
<dbReference type="GO" id="GO:0003964">
    <property type="term" value="F:RNA-directed DNA polymerase activity"/>
    <property type="evidence" value="ECO:0007669"/>
    <property type="project" value="UniProtKB-KW"/>
</dbReference>
<keyword evidence="4" id="KW-0460">Magnesium</keyword>
<protein>
    <submittedName>
        <fullName evidence="6">RNA-directed DNA polymerase</fullName>
    </submittedName>
</protein>
<proteinExistence type="predicted"/>
<keyword evidence="2" id="KW-0548">Nucleotidyltransferase</keyword>